<dbReference type="GeneID" id="18925228"/>
<dbReference type="EMBL" id="GL883204">
    <property type="protein sequence ID" value="EGF97717.1"/>
    <property type="molecule type" value="Genomic_DNA"/>
</dbReference>
<gene>
    <name evidence="1" type="ORF">MELLADRAFT_114140</name>
</gene>
<name>F4SCB3_MELLP</name>
<reference evidence="2" key="1">
    <citation type="journal article" date="2011" name="Proc. Natl. Acad. Sci. U.S.A.">
        <title>Obligate biotrophy features unraveled by the genomic analysis of rust fungi.</title>
        <authorList>
            <person name="Duplessis S."/>
            <person name="Cuomo C.A."/>
            <person name="Lin Y.-C."/>
            <person name="Aerts A."/>
            <person name="Tisserant E."/>
            <person name="Veneault-Fourrey C."/>
            <person name="Joly D.L."/>
            <person name="Hacquard S."/>
            <person name="Amselem J."/>
            <person name="Cantarel B.L."/>
            <person name="Chiu R."/>
            <person name="Coutinho P.M."/>
            <person name="Feau N."/>
            <person name="Field M."/>
            <person name="Frey P."/>
            <person name="Gelhaye E."/>
            <person name="Goldberg J."/>
            <person name="Grabherr M.G."/>
            <person name="Kodira C.D."/>
            <person name="Kohler A."/>
            <person name="Kuees U."/>
            <person name="Lindquist E.A."/>
            <person name="Lucas S.M."/>
            <person name="Mago R."/>
            <person name="Mauceli E."/>
            <person name="Morin E."/>
            <person name="Murat C."/>
            <person name="Pangilinan J.L."/>
            <person name="Park R."/>
            <person name="Pearson M."/>
            <person name="Quesneville H."/>
            <person name="Rouhier N."/>
            <person name="Sakthikumar S."/>
            <person name="Salamov A.A."/>
            <person name="Schmutz J."/>
            <person name="Selles B."/>
            <person name="Shapiro H."/>
            <person name="Tanguay P."/>
            <person name="Tuskan G.A."/>
            <person name="Henrissat B."/>
            <person name="Van de Peer Y."/>
            <person name="Rouze P."/>
            <person name="Ellis J.G."/>
            <person name="Dodds P.N."/>
            <person name="Schein J.E."/>
            <person name="Zhong S."/>
            <person name="Hamelin R.C."/>
            <person name="Grigoriev I.V."/>
            <person name="Szabo L.J."/>
            <person name="Martin F."/>
        </authorList>
    </citation>
    <scope>NUCLEOTIDE SEQUENCE [LARGE SCALE GENOMIC DNA]</scope>
    <source>
        <strain evidence="2">98AG31 / pathotype 3-4-7</strain>
    </source>
</reference>
<evidence type="ECO:0000313" key="2">
    <source>
        <dbReference type="Proteomes" id="UP000001072"/>
    </source>
</evidence>
<keyword evidence="2" id="KW-1185">Reference proteome</keyword>
<evidence type="ECO:0000313" key="1">
    <source>
        <dbReference type="EMBL" id="EGF97717.1"/>
    </source>
</evidence>
<dbReference type="HOGENOM" id="CLU_1107341_0_0_1"/>
<proteinExistence type="predicted"/>
<dbReference type="AlphaFoldDB" id="F4SCB3"/>
<accession>F4SCB3</accession>
<sequence length="251" mass="28101">MSHNPSTTPPALYVLSSQEQQFVSRYLEPRFETFNTNVNNVINTRNDTASAAIEALLQTSVIQAKAEVLTTLRNEWVQAKNEILTTLRNEWKDKLSLDTIEAKINSCLDDGQSMHRAISSQPAVQIPRDPNAMDVDINSADSRRLFPPLPNGLTFGSFVKFCHARSMCHRCLKPYDSTHKGPDGKGIPCPNPPPKTTQEIEVFMQQNQTKAQSSVAAVSSSPHRVSQPRPARQLHQQPYHFNCLQILIKSP</sequence>
<protein>
    <submittedName>
        <fullName evidence="1">Uncharacterized protein</fullName>
    </submittedName>
</protein>
<dbReference type="VEuPathDB" id="FungiDB:MELLADRAFT_114140"/>
<dbReference type="KEGG" id="mlr:MELLADRAFT_114140"/>
<dbReference type="Proteomes" id="UP000001072">
    <property type="component" value="Unassembled WGS sequence"/>
</dbReference>
<dbReference type="InParanoid" id="F4SCB3"/>
<organism evidence="2">
    <name type="scientific">Melampsora larici-populina (strain 98AG31 / pathotype 3-4-7)</name>
    <name type="common">Poplar leaf rust fungus</name>
    <dbReference type="NCBI Taxonomy" id="747676"/>
    <lineage>
        <taxon>Eukaryota</taxon>
        <taxon>Fungi</taxon>
        <taxon>Dikarya</taxon>
        <taxon>Basidiomycota</taxon>
        <taxon>Pucciniomycotina</taxon>
        <taxon>Pucciniomycetes</taxon>
        <taxon>Pucciniales</taxon>
        <taxon>Melampsoraceae</taxon>
        <taxon>Melampsora</taxon>
    </lineage>
</organism>
<dbReference type="RefSeq" id="XP_007419014.1">
    <property type="nucleotide sequence ID" value="XM_007418952.1"/>
</dbReference>